<keyword evidence="2 3" id="KW-0378">Hydrolase</keyword>
<evidence type="ECO:0000256" key="1">
    <source>
        <dbReference type="ARBA" id="ARBA00005964"/>
    </source>
</evidence>
<dbReference type="GO" id="GO:0016787">
    <property type="term" value="F:hydrolase activity"/>
    <property type="evidence" value="ECO:0007669"/>
    <property type="project" value="UniProtKB-KW"/>
</dbReference>
<feature type="signal peptide" evidence="3">
    <location>
        <begin position="1"/>
        <end position="19"/>
    </location>
</feature>
<dbReference type="Gene3D" id="3.40.50.1820">
    <property type="entry name" value="alpha/beta hydrolase"/>
    <property type="match status" value="1"/>
</dbReference>
<evidence type="ECO:0000256" key="3">
    <source>
        <dbReference type="RuleBase" id="RU361235"/>
    </source>
</evidence>
<feature type="chain" id="PRO_5007748468" description="Carboxylic ester hydrolase" evidence="3">
    <location>
        <begin position="20"/>
        <end position="514"/>
    </location>
</feature>
<dbReference type="InParanoid" id="A0A165KE04"/>
<dbReference type="AlphaFoldDB" id="A0A165KE04"/>
<keyword evidence="3" id="KW-0732">Signal</keyword>
<dbReference type="ESTHER" id="exigl-a0a165ke04">
    <property type="family name" value="Fungal_carboxylesterase_lipase"/>
</dbReference>
<dbReference type="EC" id="3.1.1.-" evidence="3"/>
<dbReference type="InterPro" id="IPR019826">
    <property type="entry name" value="Carboxylesterase_B_AS"/>
</dbReference>
<dbReference type="SUPFAM" id="SSF53474">
    <property type="entry name" value="alpha/beta-Hydrolases"/>
    <property type="match status" value="1"/>
</dbReference>
<evidence type="ECO:0000313" key="6">
    <source>
        <dbReference type="Proteomes" id="UP000077266"/>
    </source>
</evidence>
<gene>
    <name evidence="5" type="ORF">EXIGLDRAFT_733762</name>
</gene>
<dbReference type="Pfam" id="PF00135">
    <property type="entry name" value="COesterase"/>
    <property type="match status" value="1"/>
</dbReference>
<dbReference type="Proteomes" id="UP000077266">
    <property type="component" value="Unassembled WGS sequence"/>
</dbReference>
<evidence type="ECO:0000256" key="2">
    <source>
        <dbReference type="ARBA" id="ARBA00022801"/>
    </source>
</evidence>
<dbReference type="PROSITE" id="PS00122">
    <property type="entry name" value="CARBOXYLESTERASE_B_1"/>
    <property type="match status" value="1"/>
</dbReference>
<reference evidence="5 6" key="1">
    <citation type="journal article" date="2016" name="Mol. Biol. Evol.">
        <title>Comparative Genomics of Early-Diverging Mushroom-Forming Fungi Provides Insights into the Origins of Lignocellulose Decay Capabilities.</title>
        <authorList>
            <person name="Nagy L.G."/>
            <person name="Riley R."/>
            <person name="Tritt A."/>
            <person name="Adam C."/>
            <person name="Daum C."/>
            <person name="Floudas D."/>
            <person name="Sun H."/>
            <person name="Yadav J.S."/>
            <person name="Pangilinan J."/>
            <person name="Larsson K.H."/>
            <person name="Matsuura K."/>
            <person name="Barry K."/>
            <person name="Labutti K."/>
            <person name="Kuo R."/>
            <person name="Ohm R.A."/>
            <person name="Bhattacharya S.S."/>
            <person name="Shirouzu T."/>
            <person name="Yoshinaga Y."/>
            <person name="Martin F.M."/>
            <person name="Grigoriev I.V."/>
            <person name="Hibbett D.S."/>
        </authorList>
    </citation>
    <scope>NUCLEOTIDE SEQUENCE [LARGE SCALE GENOMIC DNA]</scope>
    <source>
        <strain evidence="5 6">HHB12029</strain>
    </source>
</reference>
<dbReference type="STRING" id="1314781.A0A165KE04"/>
<evidence type="ECO:0000259" key="4">
    <source>
        <dbReference type="Pfam" id="PF00135"/>
    </source>
</evidence>
<dbReference type="OrthoDB" id="408631at2759"/>
<dbReference type="InterPro" id="IPR029058">
    <property type="entry name" value="AB_hydrolase_fold"/>
</dbReference>
<organism evidence="5 6">
    <name type="scientific">Exidia glandulosa HHB12029</name>
    <dbReference type="NCBI Taxonomy" id="1314781"/>
    <lineage>
        <taxon>Eukaryota</taxon>
        <taxon>Fungi</taxon>
        <taxon>Dikarya</taxon>
        <taxon>Basidiomycota</taxon>
        <taxon>Agaricomycotina</taxon>
        <taxon>Agaricomycetes</taxon>
        <taxon>Auriculariales</taxon>
        <taxon>Exidiaceae</taxon>
        <taxon>Exidia</taxon>
    </lineage>
</organism>
<name>A0A165KE04_EXIGL</name>
<proteinExistence type="inferred from homology"/>
<accession>A0A165KE04</accession>
<evidence type="ECO:0000313" key="5">
    <source>
        <dbReference type="EMBL" id="KZV96191.1"/>
    </source>
</evidence>
<dbReference type="PANTHER" id="PTHR45570:SF1">
    <property type="entry name" value="CARBOXYLIC ESTER HYDROLASE"/>
    <property type="match status" value="1"/>
</dbReference>
<dbReference type="EMBL" id="KV425946">
    <property type="protein sequence ID" value="KZV96191.1"/>
    <property type="molecule type" value="Genomic_DNA"/>
</dbReference>
<dbReference type="PANTHER" id="PTHR45570">
    <property type="entry name" value="CARBOXYLIC ESTER HYDROLASE"/>
    <property type="match status" value="1"/>
</dbReference>
<sequence length="514" mass="54057">MRFALALVSFASIIATGAAFPVSFVNGTVTTPLGTVTGTATIPGVFRFVFRYAQAARWRPATAVTTLQSMSALPPVCPQEILDTGGQWTGNEDCLFAVLYVPANFNGSTIVWFHGGSLLVGGANDPAIDGSSLALATNSMVAVVQYRLGVLGFLPPPPNNNLGVRDAILALNLLHTILPSFGGSSQTVTVAGQSAGGMLIRAIIASPSASSLFSKIILHSDTLNYGFYNASTLTTLQNNFFPTLNCTATDATCQNAASLADIMEAQMDFSPADFDPSTAGPIMFRPVHDGSLITTTLTSSFPSSLKPLLLTTANDEGAALIFGGIDFVVPSFAYEAVLDSVIPDFRADAVLNSSFYQLDSSDPDSVRDELKDIVTDLGWRCPDWTFVKAWAARGGSVFTGLFLRGGLHSSNINIAFCNSSETHVCHTDDVPILFGTQASPSAAQSALITEVQARWNNFVHSSTPNPPTLPTWTATTSSSVNVFPLGGSGPIAAGACAGFWGTPTAPFDYQMFGL</sequence>
<comment type="similarity">
    <text evidence="1 3">Belongs to the type-B carboxylesterase/lipase family.</text>
</comment>
<feature type="domain" description="Carboxylesterase type B" evidence="4">
    <location>
        <begin position="28"/>
        <end position="484"/>
    </location>
</feature>
<dbReference type="InterPro" id="IPR002018">
    <property type="entry name" value="CarbesteraseB"/>
</dbReference>
<keyword evidence="6" id="KW-1185">Reference proteome</keyword>
<protein>
    <recommendedName>
        <fullName evidence="3">Carboxylic ester hydrolase</fullName>
        <ecNumber evidence="3">3.1.1.-</ecNumber>
    </recommendedName>
</protein>